<reference evidence="3" key="1">
    <citation type="submission" date="2016-01" db="EMBL/GenBank/DDBJ databases">
        <authorList>
            <person name="Mitreva M."/>
            <person name="Pepin K.H."/>
            <person name="Mihindukulasuriya K.A."/>
            <person name="Fulton R."/>
            <person name="Fronick C."/>
            <person name="O'Laughlin M."/>
            <person name="Miner T."/>
            <person name="Herter B."/>
            <person name="Rosa B.A."/>
            <person name="Cordes M."/>
            <person name="Tomlinson C."/>
            <person name="Wollam A."/>
            <person name="Palsikar V.B."/>
            <person name="Mardis E.R."/>
            <person name="Wilson R.K."/>
        </authorList>
    </citation>
    <scope>NUCLEOTIDE SEQUENCE [LARGE SCALE GENOMIC DNA]</scope>
    <source>
        <strain evidence="3">DNF00019</strain>
    </source>
</reference>
<sequence>MIGVSMGKYAFKGGKLIDGTGAAPVNDSLVLVDDKKIVYAGEGKEIPEGYEVLDITGKSIMPGLIDTHLHFSGNLTDNDNDWVIESTAQKQACAVKQSYDALSHGLTTVLEIGRNGIAIRDLVNMGVMKGPRIFATGLGFCRVAGHGDSHNLPLQISRETHPWGYQADGPWELRRAIRMRLRENPDAIKIWATGGGIWRWDSDRLQLFSSEEIKAIADECKMVGIPLVSHSYNNFGAAYDVVRFGSRQLIHGFEVDERTMQLMAEMGTYFTPTIGFLPTWYSTYPPDWTPELEKFEGETVVEKGLDRTYKNLEKAYKMGITLTIGSDSFSFVTPYGHVTIDEMYAFVDHAGVSIMDTIKAATLNGAAMLDKADEFGSLEAGKYADLLVINGDPSRDIHDLKVDNMDKIMKEGEFVVQNAF</sequence>
<dbReference type="InterPro" id="IPR032466">
    <property type="entry name" value="Metal_Hydrolase"/>
</dbReference>
<dbReference type="Proteomes" id="UP000070675">
    <property type="component" value="Unassembled WGS sequence"/>
</dbReference>
<dbReference type="InterPro" id="IPR011059">
    <property type="entry name" value="Metal-dep_hydrolase_composite"/>
</dbReference>
<evidence type="ECO:0000313" key="3">
    <source>
        <dbReference type="Proteomes" id="UP000070675"/>
    </source>
</evidence>
<dbReference type="SUPFAM" id="SSF51556">
    <property type="entry name" value="Metallo-dependent hydrolases"/>
    <property type="match status" value="1"/>
</dbReference>
<keyword evidence="2" id="KW-0378">Hydrolase</keyword>
<name>A0A133XPU0_9ACTN</name>
<comment type="caution">
    <text evidence="2">The sequence shown here is derived from an EMBL/GenBank/DDBJ whole genome shotgun (WGS) entry which is preliminary data.</text>
</comment>
<dbReference type="Pfam" id="PF01979">
    <property type="entry name" value="Amidohydro_1"/>
    <property type="match status" value="1"/>
</dbReference>
<evidence type="ECO:0000259" key="1">
    <source>
        <dbReference type="Pfam" id="PF01979"/>
    </source>
</evidence>
<dbReference type="AlphaFoldDB" id="A0A133XPU0"/>
<accession>A0A133XPU0</accession>
<dbReference type="CDD" id="cd01299">
    <property type="entry name" value="Met_dep_hydrolase_A"/>
    <property type="match status" value="1"/>
</dbReference>
<gene>
    <name evidence="2" type="ORF">HMPREF3192_01329</name>
</gene>
<dbReference type="InterPro" id="IPR051781">
    <property type="entry name" value="Metallo-dep_Hydrolase"/>
</dbReference>
<organism evidence="2 3">
    <name type="scientific">Atopobium deltae</name>
    <dbReference type="NCBI Taxonomy" id="1393034"/>
    <lineage>
        <taxon>Bacteria</taxon>
        <taxon>Bacillati</taxon>
        <taxon>Actinomycetota</taxon>
        <taxon>Coriobacteriia</taxon>
        <taxon>Coriobacteriales</taxon>
        <taxon>Atopobiaceae</taxon>
        <taxon>Atopobium</taxon>
    </lineage>
</organism>
<dbReference type="PANTHER" id="PTHR43135:SF3">
    <property type="entry name" value="ALPHA-D-RIBOSE 1-METHYLPHOSPHONATE 5-TRIPHOSPHATE DIPHOSPHATASE"/>
    <property type="match status" value="1"/>
</dbReference>
<dbReference type="PANTHER" id="PTHR43135">
    <property type="entry name" value="ALPHA-D-RIBOSE 1-METHYLPHOSPHONATE 5-TRIPHOSPHATE DIPHOSPHATASE"/>
    <property type="match status" value="1"/>
</dbReference>
<dbReference type="Gene3D" id="2.30.40.10">
    <property type="entry name" value="Urease, subunit C, domain 1"/>
    <property type="match status" value="1"/>
</dbReference>
<dbReference type="InterPro" id="IPR057744">
    <property type="entry name" value="OTAase-like"/>
</dbReference>
<keyword evidence="3" id="KW-1185">Reference proteome</keyword>
<dbReference type="EMBL" id="LSCR01000042">
    <property type="protein sequence ID" value="KXB32960.1"/>
    <property type="molecule type" value="Genomic_DNA"/>
</dbReference>
<dbReference type="SUPFAM" id="SSF51338">
    <property type="entry name" value="Composite domain of metallo-dependent hydrolases"/>
    <property type="match status" value="1"/>
</dbReference>
<dbReference type="GO" id="GO:0016810">
    <property type="term" value="F:hydrolase activity, acting on carbon-nitrogen (but not peptide) bonds"/>
    <property type="evidence" value="ECO:0007669"/>
    <property type="project" value="InterPro"/>
</dbReference>
<dbReference type="STRING" id="1393034.HMPREF3192_01329"/>
<evidence type="ECO:0000313" key="2">
    <source>
        <dbReference type="EMBL" id="KXB32960.1"/>
    </source>
</evidence>
<protein>
    <submittedName>
        <fullName evidence="2">Amidohydrolase family protein</fullName>
    </submittedName>
</protein>
<feature type="domain" description="Amidohydrolase-related" evidence="1">
    <location>
        <begin position="60"/>
        <end position="415"/>
    </location>
</feature>
<proteinExistence type="predicted"/>
<dbReference type="InterPro" id="IPR006680">
    <property type="entry name" value="Amidohydro-rel"/>
</dbReference>
<dbReference type="PATRIC" id="fig|1393034.3.peg.1294"/>
<dbReference type="Gene3D" id="3.20.20.140">
    <property type="entry name" value="Metal-dependent hydrolases"/>
    <property type="match status" value="1"/>
</dbReference>